<evidence type="ECO:0000256" key="1">
    <source>
        <dbReference type="ARBA" id="ARBA00004123"/>
    </source>
</evidence>
<evidence type="ECO:0000313" key="6">
    <source>
        <dbReference type="EMBL" id="KAB0800104.1"/>
    </source>
</evidence>
<evidence type="ECO:0000256" key="4">
    <source>
        <dbReference type="SAM" id="MobiDB-lite"/>
    </source>
</evidence>
<dbReference type="InterPro" id="IPR004875">
    <property type="entry name" value="DDE_SF_endonuclease_dom"/>
</dbReference>
<feature type="compositionally biased region" description="Polar residues" evidence="4">
    <location>
        <begin position="421"/>
        <end position="436"/>
    </location>
</feature>
<dbReference type="Pfam" id="PF03184">
    <property type="entry name" value="DDE_1"/>
    <property type="match status" value="1"/>
</dbReference>
<dbReference type="Proteomes" id="UP000327044">
    <property type="component" value="Unassembled WGS sequence"/>
</dbReference>
<dbReference type="EMBL" id="VVIM01000005">
    <property type="protein sequence ID" value="KAB0800104.1"/>
    <property type="molecule type" value="Genomic_DNA"/>
</dbReference>
<keyword evidence="7" id="KW-1185">Reference proteome</keyword>
<organism evidence="6 7">
    <name type="scientific">Photinus pyralis</name>
    <name type="common">Common eastern firefly</name>
    <name type="synonym">Lampyris pyralis</name>
    <dbReference type="NCBI Taxonomy" id="7054"/>
    <lineage>
        <taxon>Eukaryota</taxon>
        <taxon>Metazoa</taxon>
        <taxon>Ecdysozoa</taxon>
        <taxon>Arthropoda</taxon>
        <taxon>Hexapoda</taxon>
        <taxon>Insecta</taxon>
        <taxon>Pterygota</taxon>
        <taxon>Neoptera</taxon>
        <taxon>Endopterygota</taxon>
        <taxon>Coleoptera</taxon>
        <taxon>Polyphaga</taxon>
        <taxon>Elateriformia</taxon>
        <taxon>Elateroidea</taxon>
        <taxon>Lampyridae</taxon>
        <taxon>Lampyrinae</taxon>
        <taxon>Photinus</taxon>
    </lineage>
</organism>
<dbReference type="InParanoid" id="A0A5N4AS02"/>
<dbReference type="AlphaFoldDB" id="A0A5N4AS02"/>
<dbReference type="InterPro" id="IPR006600">
    <property type="entry name" value="HTH_CenpB_DNA-bd_dom"/>
</dbReference>
<dbReference type="PANTHER" id="PTHR19303:SF74">
    <property type="entry name" value="POGO TRANSPOSABLE ELEMENT WITH KRAB DOMAIN"/>
    <property type="match status" value="1"/>
</dbReference>
<feature type="domain" description="HTH CENPB-type" evidence="5">
    <location>
        <begin position="63"/>
        <end position="141"/>
    </location>
</feature>
<dbReference type="PROSITE" id="PS51253">
    <property type="entry name" value="HTH_CENPB"/>
    <property type="match status" value="1"/>
</dbReference>
<comment type="caution">
    <text evidence="6">The sequence shown here is derived from an EMBL/GenBank/DDBJ whole genome shotgun (WGS) entry which is preliminary data.</text>
</comment>
<evidence type="ECO:0000256" key="2">
    <source>
        <dbReference type="ARBA" id="ARBA00023125"/>
    </source>
</evidence>
<dbReference type="InterPro" id="IPR050863">
    <property type="entry name" value="CenT-Element_Derived"/>
</dbReference>
<keyword evidence="3" id="KW-0539">Nucleus</keyword>
<evidence type="ECO:0000313" key="7">
    <source>
        <dbReference type="Proteomes" id="UP000327044"/>
    </source>
</evidence>
<feature type="region of interest" description="Disordered" evidence="4">
    <location>
        <begin position="499"/>
        <end position="536"/>
    </location>
</feature>
<dbReference type="GO" id="GO:0003677">
    <property type="term" value="F:DNA binding"/>
    <property type="evidence" value="ECO:0007669"/>
    <property type="project" value="UniProtKB-KW"/>
</dbReference>
<dbReference type="PANTHER" id="PTHR19303">
    <property type="entry name" value="TRANSPOSON"/>
    <property type="match status" value="1"/>
</dbReference>
<accession>A0A5N4AS02</accession>
<keyword evidence="2" id="KW-0238">DNA-binding</keyword>
<evidence type="ECO:0000256" key="3">
    <source>
        <dbReference type="ARBA" id="ARBA00023242"/>
    </source>
</evidence>
<proteinExistence type="predicted"/>
<feature type="compositionally biased region" description="Acidic residues" evidence="4">
    <location>
        <begin position="520"/>
        <end position="534"/>
    </location>
</feature>
<dbReference type="GO" id="GO:0005634">
    <property type="term" value="C:nucleus"/>
    <property type="evidence" value="ECO:0007669"/>
    <property type="project" value="UniProtKB-SubCell"/>
</dbReference>
<comment type="subcellular location">
    <subcellularLocation>
        <location evidence="1">Nucleus</location>
    </subcellularLocation>
</comment>
<feature type="region of interest" description="Disordered" evidence="4">
    <location>
        <begin position="386"/>
        <end position="453"/>
    </location>
</feature>
<evidence type="ECO:0000259" key="5">
    <source>
        <dbReference type="PROSITE" id="PS51253"/>
    </source>
</evidence>
<reference evidence="6 7" key="1">
    <citation type="journal article" date="2018" name="Elife">
        <title>Firefly genomes illuminate parallel origins of bioluminescence in beetles.</title>
        <authorList>
            <person name="Fallon T.R."/>
            <person name="Lower S.E."/>
            <person name="Chang C.H."/>
            <person name="Bessho-Uehara M."/>
            <person name="Martin G.J."/>
            <person name="Bewick A.J."/>
            <person name="Behringer M."/>
            <person name="Debat H.J."/>
            <person name="Wong I."/>
            <person name="Day J.C."/>
            <person name="Suvorov A."/>
            <person name="Silva C.J."/>
            <person name="Stanger-Hall K.F."/>
            <person name="Hall D.W."/>
            <person name="Schmitz R.J."/>
            <person name="Nelson D.R."/>
            <person name="Lewis S.M."/>
            <person name="Shigenobu S."/>
            <person name="Bybee S.M."/>
            <person name="Larracuente A.M."/>
            <person name="Oba Y."/>
            <person name="Weng J.K."/>
        </authorList>
    </citation>
    <scope>NUCLEOTIDE SEQUENCE [LARGE SCALE GENOMIC DNA]</scope>
    <source>
        <strain evidence="6">1611_PpyrPB1</strain>
        <tissue evidence="6">Whole body</tissue>
    </source>
</reference>
<sequence length="645" mass="73387">MPRVWTKKTDRIRKRPEEISAAIEEVSRGSSLREVSRNYGISFSALQRHVAASRNKENYVHKPNLTVRQVFTPEQEEMLVKYLQRCSKMHYGLTSNDTRKLAYKYAKALEINIPTKWDEEQKGGREWLFGFLRRNPRLGLRTPEATSLSRSTTFNQHNVGQFLNNVQDVYSRFNFTADDIWNCDETGLTTVHKPQRVLAEKGLKQVGQITSGERGQLVTMCCFINASGNTAPPAYIFPRQRNLDIIVFDHFVKHARCSKERPLVLFFDNHDSHVSIEIITAARNSGVYLITFPPHSSHRLQPLDVAVYGTLKTRYNQACDDFMATNPGKPITIYNIGALSQKAFVQALNKSNIIKGFEKAGIWPFSRDIFSEDDFLMAAVTDRVLETPDQPEPSASAIDRERPVTPPSATSRVHATPPPSTTQENVASPASTSQILSPEDVIPYPKAPPRKLIKVGRKPGRTRILTDTPEKEEIEERSKRKVKFNLMEGKKENNLKKIKSKHDSNRKTGICITKTAENESSSDSESFEPQDSSDSEFIPELPEKDFDFSAENVDVDDFLVVKFCTKTTLVYYVGRVEKELDEEYEMNFLRKKGNGFIFPLVQDISCIKKEDVVLKLPSPFKSGCSSRLFSVLYFDVDLTSFEKLR</sequence>
<dbReference type="InterPro" id="IPR007889">
    <property type="entry name" value="HTH_Psq"/>
</dbReference>
<dbReference type="Pfam" id="PF05225">
    <property type="entry name" value="HTH_psq"/>
    <property type="match status" value="1"/>
</dbReference>
<protein>
    <recommendedName>
        <fullName evidence="5">HTH CENPB-type domain-containing protein</fullName>
    </recommendedName>
</protein>
<gene>
    <name evidence="6" type="ORF">PPYR_07984</name>
</gene>
<name>A0A5N4AS02_PHOPY</name>